<feature type="compositionally biased region" description="Low complexity" evidence="1">
    <location>
        <begin position="146"/>
        <end position="157"/>
    </location>
</feature>
<protein>
    <submittedName>
        <fullName evidence="2">Uncharacterized protein</fullName>
    </submittedName>
</protein>
<feature type="region of interest" description="Disordered" evidence="1">
    <location>
        <begin position="122"/>
        <end position="157"/>
    </location>
</feature>
<evidence type="ECO:0000313" key="2">
    <source>
        <dbReference type="EMBL" id="EJK51969.1"/>
    </source>
</evidence>
<keyword evidence="3" id="KW-1185">Reference proteome</keyword>
<comment type="caution">
    <text evidence="2">The sequence shown here is derived from an EMBL/GenBank/DDBJ whole genome shotgun (WGS) entry which is preliminary data.</text>
</comment>
<feature type="compositionally biased region" description="Low complexity" evidence="1">
    <location>
        <begin position="48"/>
        <end position="61"/>
    </location>
</feature>
<reference evidence="2 3" key="1">
    <citation type="journal article" date="2012" name="Genome Biol.">
        <title>Genome and low-iron response of an oceanic diatom adapted to chronic iron limitation.</title>
        <authorList>
            <person name="Lommer M."/>
            <person name="Specht M."/>
            <person name="Roy A.S."/>
            <person name="Kraemer L."/>
            <person name="Andreson R."/>
            <person name="Gutowska M.A."/>
            <person name="Wolf J."/>
            <person name="Bergner S.V."/>
            <person name="Schilhabel M.B."/>
            <person name="Klostermeier U.C."/>
            <person name="Beiko R.G."/>
            <person name="Rosenstiel P."/>
            <person name="Hippler M."/>
            <person name="Laroche J."/>
        </authorList>
    </citation>
    <scope>NUCLEOTIDE SEQUENCE [LARGE SCALE GENOMIC DNA]</scope>
    <source>
        <strain evidence="2 3">CCMP1005</strain>
    </source>
</reference>
<evidence type="ECO:0000313" key="3">
    <source>
        <dbReference type="Proteomes" id="UP000266841"/>
    </source>
</evidence>
<name>K0RI56_THAOC</name>
<evidence type="ECO:0000256" key="1">
    <source>
        <dbReference type="SAM" id="MobiDB-lite"/>
    </source>
</evidence>
<feature type="region of interest" description="Disordered" evidence="1">
    <location>
        <begin position="45"/>
        <end position="99"/>
    </location>
</feature>
<feature type="region of interest" description="Disordered" evidence="1">
    <location>
        <begin position="1"/>
        <end position="32"/>
    </location>
</feature>
<feature type="compositionally biased region" description="Gly residues" evidence="1">
    <location>
        <begin position="62"/>
        <end position="73"/>
    </location>
</feature>
<organism evidence="2 3">
    <name type="scientific">Thalassiosira oceanica</name>
    <name type="common">Marine diatom</name>
    <dbReference type="NCBI Taxonomy" id="159749"/>
    <lineage>
        <taxon>Eukaryota</taxon>
        <taxon>Sar</taxon>
        <taxon>Stramenopiles</taxon>
        <taxon>Ochrophyta</taxon>
        <taxon>Bacillariophyta</taxon>
        <taxon>Coscinodiscophyceae</taxon>
        <taxon>Thalassiosirophycidae</taxon>
        <taxon>Thalassiosirales</taxon>
        <taxon>Thalassiosiraceae</taxon>
        <taxon>Thalassiosira</taxon>
    </lineage>
</organism>
<dbReference type="AlphaFoldDB" id="K0RI56"/>
<accession>K0RI56</accession>
<dbReference type="Proteomes" id="UP000266841">
    <property type="component" value="Unassembled WGS sequence"/>
</dbReference>
<sequence>MRDGVVPCRTRGGPRGRASPRVGRQRPPRPRVAACRVGARPSFFLPSAPAANRAGRPLAAPGGSGGPGQGRGAGFLAPPPVESGGRAFPRGGESSGRCVRDDAVDAPATAAAAVLSRIRLSAARPFERASHRPGRPSDGGRRARRGGVVVSRTGGAL</sequence>
<gene>
    <name evidence="2" type="ORF">THAOC_28807</name>
</gene>
<proteinExistence type="predicted"/>
<dbReference type="EMBL" id="AGNL01040667">
    <property type="protein sequence ID" value="EJK51969.1"/>
    <property type="molecule type" value="Genomic_DNA"/>
</dbReference>